<dbReference type="EnsemblPlants" id="Pp3c2_13730V3.1">
    <property type="protein sequence ID" value="PAC:32935102.CDS.1"/>
    <property type="gene ID" value="Pp3c2_13730"/>
</dbReference>
<evidence type="ECO:0000313" key="3">
    <source>
        <dbReference type="Proteomes" id="UP000006727"/>
    </source>
</evidence>
<proteinExistence type="predicted"/>
<reference evidence="1 3" key="1">
    <citation type="journal article" date="2008" name="Science">
        <title>The Physcomitrella genome reveals evolutionary insights into the conquest of land by plants.</title>
        <authorList>
            <person name="Rensing S."/>
            <person name="Lang D."/>
            <person name="Zimmer A."/>
            <person name="Terry A."/>
            <person name="Salamov A."/>
            <person name="Shapiro H."/>
            <person name="Nishiyama T."/>
            <person name="Perroud P.-F."/>
            <person name="Lindquist E."/>
            <person name="Kamisugi Y."/>
            <person name="Tanahashi T."/>
            <person name="Sakakibara K."/>
            <person name="Fujita T."/>
            <person name="Oishi K."/>
            <person name="Shin-I T."/>
            <person name="Kuroki Y."/>
            <person name="Toyoda A."/>
            <person name="Suzuki Y."/>
            <person name="Hashimoto A."/>
            <person name="Yamaguchi K."/>
            <person name="Sugano A."/>
            <person name="Kohara Y."/>
            <person name="Fujiyama A."/>
            <person name="Anterola A."/>
            <person name="Aoki S."/>
            <person name="Ashton N."/>
            <person name="Barbazuk W.B."/>
            <person name="Barker E."/>
            <person name="Bennetzen J."/>
            <person name="Bezanilla M."/>
            <person name="Blankenship R."/>
            <person name="Cho S.H."/>
            <person name="Dutcher S."/>
            <person name="Estelle M."/>
            <person name="Fawcett J.A."/>
            <person name="Gundlach H."/>
            <person name="Hanada K."/>
            <person name="Heyl A."/>
            <person name="Hicks K.A."/>
            <person name="Hugh J."/>
            <person name="Lohr M."/>
            <person name="Mayer K."/>
            <person name="Melkozernov A."/>
            <person name="Murata T."/>
            <person name="Nelson D."/>
            <person name="Pils B."/>
            <person name="Prigge M."/>
            <person name="Reiss B."/>
            <person name="Renner T."/>
            <person name="Rombauts S."/>
            <person name="Rushton P."/>
            <person name="Sanderfoot A."/>
            <person name="Schween G."/>
            <person name="Shiu S.-H."/>
            <person name="Stueber K."/>
            <person name="Theodoulou F.L."/>
            <person name="Tu H."/>
            <person name="Van de Peer Y."/>
            <person name="Verrier P.J."/>
            <person name="Waters E."/>
            <person name="Wood A."/>
            <person name="Yang L."/>
            <person name="Cove D."/>
            <person name="Cuming A."/>
            <person name="Hasebe M."/>
            <person name="Lucas S."/>
            <person name="Mishler D.B."/>
            <person name="Reski R."/>
            <person name="Grigoriev I."/>
            <person name="Quatrano R.S."/>
            <person name="Boore J.L."/>
        </authorList>
    </citation>
    <scope>NUCLEOTIDE SEQUENCE [LARGE SCALE GENOMIC DNA]</scope>
    <source>
        <strain evidence="2 3">cv. Gransden 2004</strain>
    </source>
</reference>
<dbReference type="AlphaFoldDB" id="A0A2K1L1E4"/>
<dbReference type="PaxDb" id="3218-PP1S30_95V6.1"/>
<sequence>MEKSADLFRPKLLVTVASAYPWHYDYARVRQVGCKFDNQDMWHIDAPVPLLVFSLSIALTMLM</sequence>
<dbReference type="InterPro" id="IPR015421">
    <property type="entry name" value="PyrdxlP-dep_Trfase_major"/>
</dbReference>
<dbReference type="Gramene" id="Pp3c2_13730V3.1">
    <property type="protein sequence ID" value="PAC:32935102.CDS.1"/>
    <property type="gene ID" value="Pp3c2_13730"/>
</dbReference>
<organism evidence="1">
    <name type="scientific">Physcomitrium patens</name>
    <name type="common">Spreading-leaved earth moss</name>
    <name type="synonym">Physcomitrella patens</name>
    <dbReference type="NCBI Taxonomy" id="3218"/>
    <lineage>
        <taxon>Eukaryota</taxon>
        <taxon>Viridiplantae</taxon>
        <taxon>Streptophyta</taxon>
        <taxon>Embryophyta</taxon>
        <taxon>Bryophyta</taxon>
        <taxon>Bryophytina</taxon>
        <taxon>Bryopsida</taxon>
        <taxon>Funariidae</taxon>
        <taxon>Funariales</taxon>
        <taxon>Funariaceae</taxon>
        <taxon>Physcomitrium</taxon>
    </lineage>
</organism>
<name>A0A2K1L1E4_PHYPA</name>
<gene>
    <name evidence="1" type="ORF">PHYPA_002641</name>
</gene>
<dbReference type="EMBL" id="ABEU02000002">
    <property type="protein sequence ID" value="PNR59849.1"/>
    <property type="molecule type" value="Genomic_DNA"/>
</dbReference>
<keyword evidence="3" id="KW-1185">Reference proteome</keyword>
<protein>
    <submittedName>
        <fullName evidence="1 2">Uncharacterized protein</fullName>
    </submittedName>
</protein>
<dbReference type="Proteomes" id="UP000006727">
    <property type="component" value="Chromosome 2"/>
</dbReference>
<dbReference type="STRING" id="3218.A0A2K1L1E4"/>
<accession>A0A2K1L1E4</accession>
<evidence type="ECO:0000313" key="2">
    <source>
        <dbReference type="EnsemblPlants" id="PAC:32935102.CDS.1"/>
    </source>
</evidence>
<reference evidence="1 3" key="2">
    <citation type="journal article" date="2018" name="Plant J.">
        <title>The Physcomitrella patens chromosome-scale assembly reveals moss genome structure and evolution.</title>
        <authorList>
            <person name="Lang D."/>
            <person name="Ullrich K.K."/>
            <person name="Murat F."/>
            <person name="Fuchs J."/>
            <person name="Jenkins J."/>
            <person name="Haas F.B."/>
            <person name="Piednoel M."/>
            <person name="Gundlach H."/>
            <person name="Van Bel M."/>
            <person name="Meyberg R."/>
            <person name="Vives C."/>
            <person name="Morata J."/>
            <person name="Symeonidi A."/>
            <person name="Hiss M."/>
            <person name="Muchero W."/>
            <person name="Kamisugi Y."/>
            <person name="Saleh O."/>
            <person name="Blanc G."/>
            <person name="Decker E.L."/>
            <person name="van Gessel N."/>
            <person name="Grimwood J."/>
            <person name="Hayes R.D."/>
            <person name="Graham S.W."/>
            <person name="Gunter L.E."/>
            <person name="McDaniel S.F."/>
            <person name="Hoernstein S.N.W."/>
            <person name="Larsson A."/>
            <person name="Li F.W."/>
            <person name="Perroud P.F."/>
            <person name="Phillips J."/>
            <person name="Ranjan P."/>
            <person name="Rokshar D.S."/>
            <person name="Rothfels C.J."/>
            <person name="Schneider L."/>
            <person name="Shu S."/>
            <person name="Stevenson D.W."/>
            <person name="Thummler F."/>
            <person name="Tillich M."/>
            <person name="Villarreal Aguilar J.C."/>
            <person name="Widiez T."/>
            <person name="Wong G.K."/>
            <person name="Wymore A."/>
            <person name="Zhang Y."/>
            <person name="Zimmer A.D."/>
            <person name="Quatrano R.S."/>
            <person name="Mayer K.F.X."/>
            <person name="Goodstein D."/>
            <person name="Casacuberta J.M."/>
            <person name="Vandepoele K."/>
            <person name="Reski R."/>
            <person name="Cuming A.C."/>
            <person name="Tuskan G.A."/>
            <person name="Maumus F."/>
            <person name="Salse J."/>
            <person name="Schmutz J."/>
            <person name="Rensing S.A."/>
        </authorList>
    </citation>
    <scope>NUCLEOTIDE SEQUENCE [LARGE SCALE GENOMIC DNA]</scope>
    <source>
        <strain evidence="2 3">cv. Gransden 2004</strain>
    </source>
</reference>
<dbReference type="Gene3D" id="3.40.640.10">
    <property type="entry name" value="Type I PLP-dependent aspartate aminotransferase-like (Major domain)"/>
    <property type="match status" value="1"/>
</dbReference>
<evidence type="ECO:0000313" key="1">
    <source>
        <dbReference type="EMBL" id="PNR59849.1"/>
    </source>
</evidence>
<dbReference type="InParanoid" id="A0A2K1L1E4"/>
<reference evidence="2" key="3">
    <citation type="submission" date="2020-12" db="UniProtKB">
        <authorList>
            <consortium name="EnsemblPlants"/>
        </authorList>
    </citation>
    <scope>IDENTIFICATION</scope>
</reference>